<dbReference type="FunFam" id="3.40.50.1000:FF:000022">
    <property type="entry name" value="Phosphoglycolate phosphatase"/>
    <property type="match status" value="1"/>
</dbReference>
<dbReference type="OrthoDB" id="9807630at2"/>
<dbReference type="GO" id="GO:0005829">
    <property type="term" value="C:cytosol"/>
    <property type="evidence" value="ECO:0007669"/>
    <property type="project" value="TreeGrafter"/>
</dbReference>
<evidence type="ECO:0000256" key="2">
    <source>
        <dbReference type="ARBA" id="ARBA00004818"/>
    </source>
</evidence>
<dbReference type="PANTHER" id="PTHR43434:SF1">
    <property type="entry name" value="PHOSPHOGLYCOLATE PHOSPHATASE"/>
    <property type="match status" value="1"/>
</dbReference>
<dbReference type="SFLD" id="SFLDG01135">
    <property type="entry name" value="C1.5.6:_HAD__Beta-PGM__Phospha"/>
    <property type="match status" value="1"/>
</dbReference>
<dbReference type="SUPFAM" id="SSF56784">
    <property type="entry name" value="HAD-like"/>
    <property type="match status" value="1"/>
</dbReference>
<comment type="catalytic activity">
    <reaction evidence="1">
        <text>2-phosphoglycolate + H2O = glycolate + phosphate</text>
        <dbReference type="Rhea" id="RHEA:14369"/>
        <dbReference type="ChEBI" id="CHEBI:15377"/>
        <dbReference type="ChEBI" id="CHEBI:29805"/>
        <dbReference type="ChEBI" id="CHEBI:43474"/>
        <dbReference type="ChEBI" id="CHEBI:58033"/>
        <dbReference type="EC" id="3.1.3.18"/>
    </reaction>
</comment>
<protein>
    <recommendedName>
        <fullName evidence="4">phosphoglycolate phosphatase</fullName>
        <ecNumber evidence="4">3.1.3.18</ecNumber>
    </recommendedName>
</protein>
<dbReference type="GO" id="GO:0008967">
    <property type="term" value="F:phosphoglycolate phosphatase activity"/>
    <property type="evidence" value="ECO:0007669"/>
    <property type="project" value="UniProtKB-EC"/>
</dbReference>
<dbReference type="GO" id="GO:0006281">
    <property type="term" value="P:DNA repair"/>
    <property type="evidence" value="ECO:0007669"/>
    <property type="project" value="TreeGrafter"/>
</dbReference>
<dbReference type="SFLD" id="SFLDG01129">
    <property type="entry name" value="C1.5:_HAD__Beta-PGM__Phosphata"/>
    <property type="match status" value="1"/>
</dbReference>
<dbReference type="SFLD" id="SFLDS00003">
    <property type="entry name" value="Haloacid_Dehalogenase"/>
    <property type="match status" value="1"/>
</dbReference>
<dbReference type="InterPro" id="IPR006549">
    <property type="entry name" value="HAD-SF_hydro_IIIA"/>
</dbReference>
<dbReference type="EMBL" id="OBEI01000001">
    <property type="protein sequence ID" value="SNZ03489.1"/>
    <property type="molecule type" value="Genomic_DNA"/>
</dbReference>
<evidence type="ECO:0000256" key="4">
    <source>
        <dbReference type="ARBA" id="ARBA00013078"/>
    </source>
</evidence>
<dbReference type="PANTHER" id="PTHR43434">
    <property type="entry name" value="PHOSPHOGLYCOLATE PHOSPHATASE"/>
    <property type="match status" value="1"/>
</dbReference>
<dbReference type="InterPro" id="IPR023214">
    <property type="entry name" value="HAD_sf"/>
</dbReference>
<dbReference type="InterPro" id="IPR041492">
    <property type="entry name" value="HAD_2"/>
</dbReference>
<dbReference type="InterPro" id="IPR023198">
    <property type="entry name" value="PGP-like_dom2"/>
</dbReference>
<sequence>MDRQSNSKISGIQTEIETFLFDLDGTLIDSSKDIAIAVNYALKKLGRNPLPEEKIIKHVGYGGKKLIEGILGTEDEELVEEGVKLFSEYYFSNPADYTVLYPYAYELLKKLKESGKKTGIVTNKYEDISRQIIKKLEIEEYIDILVGGDTTPRKKPEPEPVLFAVERLYSKPDISVMIGDSEADIKAGKSAGLKTVLVSYGFGNKEIAMKYKPDFVIESLKEIL</sequence>
<organism evidence="5 6">
    <name type="scientific">Persephonella hydrogeniphila</name>
    <dbReference type="NCBI Taxonomy" id="198703"/>
    <lineage>
        <taxon>Bacteria</taxon>
        <taxon>Pseudomonadati</taxon>
        <taxon>Aquificota</taxon>
        <taxon>Aquificia</taxon>
        <taxon>Aquificales</taxon>
        <taxon>Hydrogenothermaceae</taxon>
        <taxon>Persephonella</taxon>
    </lineage>
</organism>
<dbReference type="InterPro" id="IPR006439">
    <property type="entry name" value="HAD-SF_hydro_IA"/>
</dbReference>
<reference evidence="6" key="1">
    <citation type="submission" date="2017-09" db="EMBL/GenBank/DDBJ databases">
        <authorList>
            <person name="Varghese N."/>
            <person name="Submissions S."/>
        </authorList>
    </citation>
    <scope>NUCLEOTIDE SEQUENCE [LARGE SCALE GENOMIC DNA]</scope>
    <source>
        <strain evidence="6">DSM 15103</strain>
    </source>
</reference>
<dbReference type="RefSeq" id="WP_096999580.1">
    <property type="nucleotide sequence ID" value="NZ_OBEI01000001.1"/>
</dbReference>
<dbReference type="Gene3D" id="3.40.50.1000">
    <property type="entry name" value="HAD superfamily/HAD-like"/>
    <property type="match status" value="1"/>
</dbReference>
<name>A0A285N222_9AQUI</name>
<dbReference type="InterPro" id="IPR036412">
    <property type="entry name" value="HAD-like_sf"/>
</dbReference>
<evidence type="ECO:0000256" key="1">
    <source>
        <dbReference type="ARBA" id="ARBA00000830"/>
    </source>
</evidence>
<keyword evidence="6" id="KW-1185">Reference proteome</keyword>
<comment type="pathway">
    <text evidence="2">Organic acid metabolism; glycolate biosynthesis; glycolate from 2-phosphoglycolate: step 1/1.</text>
</comment>
<evidence type="ECO:0000256" key="3">
    <source>
        <dbReference type="ARBA" id="ARBA00006171"/>
    </source>
</evidence>
<dbReference type="NCBIfam" id="TIGR01509">
    <property type="entry name" value="HAD-SF-IA-v3"/>
    <property type="match status" value="1"/>
</dbReference>
<dbReference type="NCBIfam" id="TIGR01549">
    <property type="entry name" value="HAD-SF-IA-v1"/>
    <property type="match status" value="1"/>
</dbReference>
<gene>
    <name evidence="5" type="ORF">SAMN06265182_0393</name>
</gene>
<dbReference type="Gene3D" id="1.10.150.240">
    <property type="entry name" value="Putative phosphatase, domain 2"/>
    <property type="match status" value="1"/>
</dbReference>
<evidence type="ECO:0000313" key="5">
    <source>
        <dbReference type="EMBL" id="SNZ03489.1"/>
    </source>
</evidence>
<evidence type="ECO:0000313" key="6">
    <source>
        <dbReference type="Proteomes" id="UP000219036"/>
    </source>
</evidence>
<dbReference type="NCBIfam" id="TIGR01662">
    <property type="entry name" value="HAD-SF-IIIA"/>
    <property type="match status" value="1"/>
</dbReference>
<comment type="similarity">
    <text evidence="3">Belongs to the HAD-like hydrolase superfamily. CbbY/CbbZ/Gph/YieH family.</text>
</comment>
<dbReference type="EC" id="3.1.3.18" evidence="4"/>
<accession>A0A285N222</accession>
<dbReference type="InterPro" id="IPR050155">
    <property type="entry name" value="HAD-like_hydrolase_sf"/>
</dbReference>
<dbReference type="Pfam" id="PF13419">
    <property type="entry name" value="HAD_2"/>
    <property type="match status" value="1"/>
</dbReference>
<dbReference type="AlphaFoldDB" id="A0A285N222"/>
<proteinExistence type="inferred from homology"/>
<dbReference type="Proteomes" id="UP000219036">
    <property type="component" value="Unassembled WGS sequence"/>
</dbReference>